<dbReference type="PANTHER" id="PTHR46044:SF1">
    <property type="entry name" value="CN HYDROLASE DOMAIN-CONTAINING PROTEIN"/>
    <property type="match status" value="1"/>
</dbReference>
<dbReference type="RefSeq" id="WP_285333005.1">
    <property type="nucleotide sequence ID" value="NZ_JASODW010000004.1"/>
</dbReference>
<feature type="domain" description="CN hydrolase" evidence="3">
    <location>
        <begin position="2"/>
        <end position="269"/>
    </location>
</feature>
<reference evidence="4" key="1">
    <citation type="submission" date="2023-05" db="EMBL/GenBank/DDBJ databases">
        <title>Cataloging the Phylogenetic Diversity of Human Bladder Bacteria.</title>
        <authorList>
            <person name="Du J."/>
        </authorList>
    </citation>
    <scope>NUCLEOTIDE SEQUENCE</scope>
    <source>
        <strain evidence="4">UMB9978</strain>
    </source>
</reference>
<dbReference type="InterPro" id="IPR044149">
    <property type="entry name" value="Nitrilases_CHs"/>
</dbReference>
<sequence length="306" mass="33244">MSKVAVVQASSTLFDSKAATDKAIGLVIEAANEGAELIVFPEAFIGGYPKGTSYGAVIGSRTERGRQEYLHYYEGAVTLDGEEVARLAEAAQEFKVALVVGVIERLGNTLYCTALLIHPEDGVVGHHRKLMPTGSERLVWGFGDGSTLDTMDTSVGRVGSVICWENYMPLMRQAMYAKGTQIYCAPTADDRDTWAASMVHIALEGRVFVLSACQYLTTDDVPDEHHVDAEPRENGVLMRGGSMIVAPSGEVLAGPVFNEECILYADIDLEDKVKSHLDFDPVGHYSRPDVFSLSVDTEPKDSVVFD</sequence>
<feature type="active site" description="Proton acceptor" evidence="2">
    <location>
        <position position="42"/>
    </location>
</feature>
<dbReference type="Pfam" id="PF00795">
    <property type="entry name" value="CN_hydrolase"/>
    <property type="match status" value="1"/>
</dbReference>
<dbReference type="SUPFAM" id="SSF56317">
    <property type="entry name" value="Carbon-nitrogen hydrolase"/>
    <property type="match status" value="1"/>
</dbReference>
<evidence type="ECO:0000256" key="1">
    <source>
        <dbReference type="ARBA" id="ARBA00008129"/>
    </source>
</evidence>
<dbReference type="PANTHER" id="PTHR46044">
    <property type="entry name" value="NITRILASE"/>
    <property type="match status" value="1"/>
</dbReference>
<evidence type="ECO:0000259" key="3">
    <source>
        <dbReference type="PROSITE" id="PS50263"/>
    </source>
</evidence>
<dbReference type="GO" id="GO:0000257">
    <property type="term" value="F:nitrilase activity"/>
    <property type="evidence" value="ECO:0007669"/>
    <property type="project" value="UniProtKB-ARBA"/>
</dbReference>
<dbReference type="InterPro" id="IPR003010">
    <property type="entry name" value="C-N_Hydrolase"/>
</dbReference>
<keyword evidence="4" id="KW-0378">Hydrolase</keyword>
<dbReference type="Gene3D" id="3.60.110.10">
    <property type="entry name" value="Carbon-nitrogen hydrolase"/>
    <property type="match status" value="1"/>
</dbReference>
<proteinExistence type="inferred from homology"/>
<dbReference type="EMBL" id="JASODW010000004">
    <property type="protein sequence ID" value="MDK6275081.1"/>
    <property type="molecule type" value="Genomic_DNA"/>
</dbReference>
<comment type="caution">
    <text evidence="4">The sequence shown here is derived from an EMBL/GenBank/DDBJ whole genome shotgun (WGS) entry which is preliminary data.</text>
</comment>
<evidence type="ECO:0000313" key="5">
    <source>
        <dbReference type="Proteomes" id="UP001240483"/>
    </source>
</evidence>
<accession>A0AAP4FDH2</accession>
<protein>
    <submittedName>
        <fullName evidence="4">Carbon-nitrogen hydrolase family protein</fullName>
    </submittedName>
</protein>
<comment type="similarity">
    <text evidence="1">Belongs to the carbon-nitrogen hydrolase superfamily. Nitrilase family.</text>
</comment>
<evidence type="ECO:0000313" key="4">
    <source>
        <dbReference type="EMBL" id="MDK6275081.1"/>
    </source>
</evidence>
<dbReference type="InterPro" id="IPR036526">
    <property type="entry name" value="C-N_Hydrolase_sf"/>
</dbReference>
<dbReference type="AlphaFoldDB" id="A0AAP4FDH2"/>
<gene>
    <name evidence="4" type="ORF">QP116_04910</name>
</gene>
<organism evidence="4 5">
    <name type="scientific">Pseudoglutamicibacter cumminsii</name>
    <dbReference type="NCBI Taxonomy" id="156979"/>
    <lineage>
        <taxon>Bacteria</taxon>
        <taxon>Bacillati</taxon>
        <taxon>Actinomycetota</taxon>
        <taxon>Actinomycetes</taxon>
        <taxon>Micrococcales</taxon>
        <taxon>Micrococcaceae</taxon>
        <taxon>Pseudoglutamicibacter</taxon>
    </lineage>
</organism>
<evidence type="ECO:0000256" key="2">
    <source>
        <dbReference type="PROSITE-ProRule" id="PRU10139"/>
    </source>
</evidence>
<dbReference type="Proteomes" id="UP001240483">
    <property type="component" value="Unassembled WGS sequence"/>
</dbReference>
<name>A0AAP4FDH2_9MICC</name>
<dbReference type="InterPro" id="IPR000132">
    <property type="entry name" value="Nitrilase/CN_hydratase_CS"/>
</dbReference>
<dbReference type="PROSITE" id="PS00920">
    <property type="entry name" value="NITRIL_CHT_1"/>
    <property type="match status" value="1"/>
</dbReference>
<dbReference type="CDD" id="cd07564">
    <property type="entry name" value="nitrilases_CHs"/>
    <property type="match status" value="1"/>
</dbReference>
<dbReference type="PROSITE" id="PS50263">
    <property type="entry name" value="CN_HYDROLASE"/>
    <property type="match status" value="1"/>
</dbReference>